<proteinExistence type="predicted"/>
<accession>A0A1L0C0W6</accession>
<evidence type="ECO:0000313" key="2">
    <source>
        <dbReference type="Proteomes" id="UP000182259"/>
    </source>
</evidence>
<gene>
    <name evidence="1" type="ORF">SAMEA4029009_CIC11G00000002281</name>
</gene>
<sequence>MVPGTDWGVYLLINSGRDAQLSGPACTVDEFTPPSVSHDYALKAGGKEDHHRYRAVHDETSG</sequence>
<name>A0A1L0C0W6_9ASCO</name>
<protein>
    <submittedName>
        <fullName evidence="1">CIC11C00000002281</fullName>
    </submittedName>
</protein>
<organism evidence="1 2">
    <name type="scientific">Sungouiella intermedia</name>
    <dbReference type="NCBI Taxonomy" id="45354"/>
    <lineage>
        <taxon>Eukaryota</taxon>
        <taxon>Fungi</taxon>
        <taxon>Dikarya</taxon>
        <taxon>Ascomycota</taxon>
        <taxon>Saccharomycotina</taxon>
        <taxon>Pichiomycetes</taxon>
        <taxon>Metschnikowiaceae</taxon>
        <taxon>Sungouiella</taxon>
    </lineage>
</organism>
<dbReference type="Proteomes" id="UP000182259">
    <property type="component" value="Chromosome V"/>
</dbReference>
<dbReference type="AlphaFoldDB" id="A0A1L0C0W6"/>
<dbReference type="EMBL" id="LT635768">
    <property type="protein sequence ID" value="SGZ57241.1"/>
    <property type="molecule type" value="Genomic_DNA"/>
</dbReference>
<reference evidence="2" key="1">
    <citation type="submission" date="2016-10" db="EMBL/GenBank/DDBJ databases">
        <authorList>
            <person name="Geijer C."/>
            <person name="Jareborg N."/>
            <person name="Dainat J."/>
        </authorList>
    </citation>
    <scope>NUCLEOTIDE SEQUENCE [LARGE SCALE GENOMIC DNA]</scope>
    <source>
        <strain evidence="2">PYCC 4715</strain>
    </source>
</reference>
<evidence type="ECO:0000313" key="1">
    <source>
        <dbReference type="EMBL" id="SGZ57241.1"/>
    </source>
</evidence>